<dbReference type="Proteomes" id="UP000008130">
    <property type="component" value="Chromosome"/>
</dbReference>
<dbReference type="InterPro" id="IPR010662">
    <property type="entry name" value="RBBP9/YdeN"/>
</dbReference>
<dbReference type="GO" id="GO:0016787">
    <property type="term" value="F:hydrolase activity"/>
    <property type="evidence" value="ECO:0007669"/>
    <property type="project" value="UniProtKB-KW"/>
</dbReference>
<proteinExistence type="predicted"/>
<evidence type="ECO:0000313" key="1">
    <source>
        <dbReference type="EMBL" id="ADZ70014.1"/>
    </source>
</evidence>
<dbReference type="HOGENOM" id="CLU_088863_2_2_5"/>
<dbReference type="EMBL" id="CP002568">
    <property type="protein sequence ID" value="ADZ70014.1"/>
    <property type="molecule type" value="Genomic_DNA"/>
</dbReference>
<name>F2J4X2_POLGS</name>
<dbReference type="RefSeq" id="WP_013652331.1">
    <property type="nucleotide sequence ID" value="NC_015259.1"/>
</dbReference>
<dbReference type="KEGG" id="pgv:SL003B_1586"/>
<reference evidence="1 2" key="1">
    <citation type="journal article" date="2011" name="J. Bacteriol.">
        <title>Complete genome sequence of Polymorphum gilvum SL003B-26A1T, a crude oil-degrading bacterium from oil-polluted saline soil.</title>
        <authorList>
            <person name="Li S.G."/>
            <person name="Tang Y.Q."/>
            <person name="Nie Y."/>
            <person name="Cai M."/>
            <person name="Wu X.L."/>
        </authorList>
    </citation>
    <scope>NUCLEOTIDE SEQUENCE [LARGE SCALE GENOMIC DNA]</scope>
    <source>
        <strain evidence="2">LMG 25793 / CGMCC 1.9160 / SL003B-26A1</strain>
    </source>
</reference>
<dbReference type="AlphaFoldDB" id="F2J4X2"/>
<dbReference type="eggNOG" id="COG3545">
    <property type="taxonomic scope" value="Bacteria"/>
</dbReference>
<evidence type="ECO:0000313" key="2">
    <source>
        <dbReference type="Proteomes" id="UP000008130"/>
    </source>
</evidence>
<dbReference type="STRING" id="991905.SL003B_1586"/>
<dbReference type="OrthoDB" id="9804993at2"/>
<dbReference type="InterPro" id="IPR029058">
    <property type="entry name" value="AB_hydrolase_fold"/>
</dbReference>
<sequence length="183" mass="19950">MKIAEADILIVPGWGGSGPQHWQSRWIERFSTARRVEQDDWDTPNLADWTGKLVDEVRSCTRPVVLVAHSLGVAAVVHALPQVRPLVRGAFLVAAPDVDDSARVPAPCRAFAPLPTAPLGIHAWQIASRDDPYCSFERADQLSRLWETTLLDAGAAGHINTASGHGPWPEGMMSFAHFMAALK</sequence>
<keyword evidence="2" id="KW-1185">Reference proteome</keyword>
<dbReference type="Pfam" id="PF06821">
    <property type="entry name" value="Ser_hydrolase"/>
    <property type="match status" value="1"/>
</dbReference>
<dbReference type="Gene3D" id="3.40.50.1820">
    <property type="entry name" value="alpha/beta hydrolase"/>
    <property type="match status" value="1"/>
</dbReference>
<keyword evidence="1" id="KW-0378">Hydrolase</keyword>
<dbReference type="SUPFAM" id="SSF53474">
    <property type="entry name" value="alpha/beta-Hydrolases"/>
    <property type="match status" value="1"/>
</dbReference>
<gene>
    <name evidence="1" type="ordered locus">SL003B_1586</name>
</gene>
<organism evidence="1 2">
    <name type="scientific">Polymorphum gilvum (strain LMG 25793 / CGMCC 1.9160 / SL003B-26A1)</name>
    <dbReference type="NCBI Taxonomy" id="991905"/>
    <lineage>
        <taxon>Bacteria</taxon>
        <taxon>Pseudomonadati</taxon>
        <taxon>Pseudomonadota</taxon>
        <taxon>Alphaproteobacteria</taxon>
        <taxon>Rhodobacterales</taxon>
        <taxon>Paracoccaceae</taxon>
        <taxon>Polymorphum</taxon>
    </lineage>
</organism>
<dbReference type="PATRIC" id="fig|991905.3.peg.1630"/>
<accession>F2J4X2</accession>
<protein>
    <submittedName>
        <fullName evidence="1">Alpha/Beta hydrolase family</fullName>
    </submittedName>
</protein>